<dbReference type="GO" id="GO:0005886">
    <property type="term" value="C:plasma membrane"/>
    <property type="evidence" value="ECO:0007669"/>
    <property type="project" value="UniProtKB-SubCell"/>
</dbReference>
<comment type="caution">
    <text evidence="8">The sequence shown here is derived from an EMBL/GenBank/DDBJ whole genome shotgun (WGS) entry which is preliminary data.</text>
</comment>
<evidence type="ECO:0000256" key="4">
    <source>
        <dbReference type="ARBA" id="ARBA00023136"/>
    </source>
</evidence>
<feature type="site" description="Important for catalytic activity" evidence="7">
    <location>
        <position position="222"/>
    </location>
</feature>
<dbReference type="Pfam" id="PF02618">
    <property type="entry name" value="YceG"/>
    <property type="match status" value="1"/>
</dbReference>
<evidence type="ECO:0000256" key="1">
    <source>
        <dbReference type="ARBA" id="ARBA00022475"/>
    </source>
</evidence>
<protein>
    <recommendedName>
        <fullName evidence="7">Endolytic murein transglycosylase</fullName>
        <ecNumber evidence="7">4.2.2.29</ecNumber>
    </recommendedName>
    <alternativeName>
        <fullName evidence="7">Peptidoglycan lytic transglycosylase</fullName>
    </alternativeName>
    <alternativeName>
        <fullName evidence="7">Peptidoglycan polymerization terminase</fullName>
    </alternativeName>
</protein>
<evidence type="ECO:0000256" key="6">
    <source>
        <dbReference type="ARBA" id="ARBA00023316"/>
    </source>
</evidence>
<dbReference type="InterPro" id="IPR003770">
    <property type="entry name" value="MLTG-like"/>
</dbReference>
<dbReference type="HAMAP" id="MF_02065">
    <property type="entry name" value="MltG"/>
    <property type="match status" value="1"/>
</dbReference>
<dbReference type="PANTHER" id="PTHR30518">
    <property type="entry name" value="ENDOLYTIC MUREIN TRANSGLYCOSYLASE"/>
    <property type="match status" value="1"/>
</dbReference>
<dbReference type="GO" id="GO:0008932">
    <property type="term" value="F:lytic endotransglycosylase activity"/>
    <property type="evidence" value="ECO:0007669"/>
    <property type="project" value="UniProtKB-UniRule"/>
</dbReference>
<comment type="function">
    <text evidence="7">Functions as a peptidoglycan terminase that cleaves nascent peptidoglycan strands endolytically to terminate their elongation.</text>
</comment>
<dbReference type="AlphaFoldDB" id="A0A1F4SNZ1"/>
<dbReference type="GO" id="GO:0071555">
    <property type="term" value="P:cell wall organization"/>
    <property type="evidence" value="ECO:0007669"/>
    <property type="project" value="UniProtKB-KW"/>
</dbReference>
<comment type="similarity">
    <text evidence="7">Belongs to the transglycosylase MltG family.</text>
</comment>
<feature type="transmembrane region" description="Helical" evidence="7">
    <location>
        <begin position="7"/>
        <end position="25"/>
    </location>
</feature>
<comment type="catalytic activity">
    <reaction evidence="7">
        <text>a peptidoglycan chain = a peptidoglycan chain with N-acetyl-1,6-anhydromuramyl-[peptide] at the reducing end + a peptidoglycan chain with N-acetylglucosamine at the non-reducing end.</text>
        <dbReference type="EC" id="4.2.2.29"/>
    </reaction>
</comment>
<keyword evidence="4 7" id="KW-0472">Membrane</keyword>
<dbReference type="GO" id="GO:0009252">
    <property type="term" value="P:peptidoglycan biosynthetic process"/>
    <property type="evidence" value="ECO:0007669"/>
    <property type="project" value="UniProtKB-UniRule"/>
</dbReference>
<organism evidence="8 9">
    <name type="scientific">candidate division WOR-1 bacterium RIFOXYB2_FULL_37_13</name>
    <dbReference type="NCBI Taxonomy" id="1802579"/>
    <lineage>
        <taxon>Bacteria</taxon>
        <taxon>Bacillati</taxon>
        <taxon>Saganbacteria</taxon>
    </lineage>
</organism>
<evidence type="ECO:0000256" key="7">
    <source>
        <dbReference type="HAMAP-Rule" id="MF_02065"/>
    </source>
</evidence>
<comment type="subcellular location">
    <subcellularLocation>
        <location evidence="7">Cell membrane</location>
        <topology evidence="7">Single-pass membrane protein</topology>
    </subcellularLocation>
</comment>
<keyword evidence="3 7" id="KW-1133">Transmembrane helix</keyword>
<keyword evidence="2 7" id="KW-0812">Transmembrane</keyword>
<keyword evidence="5 7" id="KW-0456">Lyase</keyword>
<dbReference type="EC" id="4.2.2.29" evidence="7"/>
<evidence type="ECO:0000313" key="9">
    <source>
        <dbReference type="Proteomes" id="UP000178417"/>
    </source>
</evidence>
<evidence type="ECO:0000313" key="8">
    <source>
        <dbReference type="EMBL" id="OGC22174.1"/>
    </source>
</evidence>
<dbReference type="Gene3D" id="3.30.160.60">
    <property type="entry name" value="Classic Zinc Finger"/>
    <property type="match status" value="1"/>
</dbReference>
<sequence length="334" mass="38193">MKKTIPIIISILMIFGFFSFISIFFETGRNSQSVIIEIRHGAVASEVSNSLFENKIIRNRIIFSLAVKSLGLEDKIQAGSYDFDKYSTLFDVLLKLKNAKIREIAPVEVVFPEGVSIYKMGSILEKNKVKCFEEFRGLTETNLVKAKARDFFFLRLVNSDSFEGVLFPDTYIFNTDISFAALADLMLKRFNQVIWVYWQENRKKAKLSFYQTLILASIIEKEAAIDSERPVISSVFYNRLKMGMALAADPTIKYVLADPTKKVYIKQLKIDSPYNTYKYKGLPPSPICNPGLSSFKAAMFPSETNYIYFVARKDGSHIFSTSWRGHQKARLLAR</sequence>
<accession>A0A1F4SNZ1</accession>
<evidence type="ECO:0000256" key="5">
    <source>
        <dbReference type="ARBA" id="ARBA00023239"/>
    </source>
</evidence>
<dbReference type="Gene3D" id="3.30.1490.480">
    <property type="entry name" value="Endolytic murein transglycosylase"/>
    <property type="match status" value="1"/>
</dbReference>
<dbReference type="PANTHER" id="PTHR30518:SF2">
    <property type="entry name" value="ENDOLYTIC MUREIN TRANSGLYCOSYLASE"/>
    <property type="match status" value="1"/>
</dbReference>
<evidence type="ECO:0000256" key="2">
    <source>
        <dbReference type="ARBA" id="ARBA00022692"/>
    </source>
</evidence>
<name>A0A1F4SNZ1_UNCSA</name>
<dbReference type="NCBIfam" id="TIGR00247">
    <property type="entry name" value="endolytic transglycosylase MltG"/>
    <property type="match status" value="1"/>
</dbReference>
<keyword evidence="6 7" id="KW-0961">Cell wall biogenesis/degradation</keyword>
<evidence type="ECO:0000256" key="3">
    <source>
        <dbReference type="ARBA" id="ARBA00022989"/>
    </source>
</evidence>
<dbReference type="CDD" id="cd08010">
    <property type="entry name" value="MltG_like"/>
    <property type="match status" value="1"/>
</dbReference>
<reference evidence="8 9" key="1">
    <citation type="journal article" date="2016" name="Nat. Commun.">
        <title>Thousands of microbial genomes shed light on interconnected biogeochemical processes in an aquifer system.</title>
        <authorList>
            <person name="Anantharaman K."/>
            <person name="Brown C.T."/>
            <person name="Hug L.A."/>
            <person name="Sharon I."/>
            <person name="Castelle C.J."/>
            <person name="Probst A.J."/>
            <person name="Thomas B.C."/>
            <person name="Singh A."/>
            <person name="Wilkins M.J."/>
            <person name="Karaoz U."/>
            <person name="Brodie E.L."/>
            <person name="Williams K.H."/>
            <person name="Hubbard S.S."/>
            <person name="Banfield J.F."/>
        </authorList>
    </citation>
    <scope>NUCLEOTIDE SEQUENCE [LARGE SCALE GENOMIC DNA]</scope>
</reference>
<keyword evidence="1 7" id="KW-1003">Cell membrane</keyword>
<proteinExistence type="inferred from homology"/>
<dbReference type="EMBL" id="MEUB01000031">
    <property type="protein sequence ID" value="OGC22174.1"/>
    <property type="molecule type" value="Genomic_DNA"/>
</dbReference>
<dbReference type="Proteomes" id="UP000178417">
    <property type="component" value="Unassembled WGS sequence"/>
</dbReference>
<dbReference type="STRING" id="1802579.A2310_04985"/>
<gene>
    <name evidence="7" type="primary">mltG</name>
    <name evidence="8" type="ORF">A2310_04985</name>
</gene>